<dbReference type="InterPro" id="IPR000626">
    <property type="entry name" value="Ubiquitin-like_dom"/>
</dbReference>
<dbReference type="Proteomes" id="UP001383192">
    <property type="component" value="Unassembled WGS sequence"/>
</dbReference>
<keyword evidence="5" id="KW-1185">Reference proteome</keyword>
<proteinExistence type="predicted"/>
<evidence type="ECO:0000313" key="5">
    <source>
        <dbReference type="Proteomes" id="UP001383192"/>
    </source>
</evidence>
<feature type="compositionally biased region" description="Polar residues" evidence="2">
    <location>
        <begin position="1641"/>
        <end position="1650"/>
    </location>
</feature>
<feature type="region of interest" description="Disordered" evidence="2">
    <location>
        <begin position="1"/>
        <end position="21"/>
    </location>
</feature>
<accession>A0AAW0AWB5</accession>
<feature type="region of interest" description="Disordered" evidence="2">
    <location>
        <begin position="2104"/>
        <end position="2184"/>
    </location>
</feature>
<feature type="compositionally biased region" description="Polar residues" evidence="2">
    <location>
        <begin position="2299"/>
        <end position="2316"/>
    </location>
</feature>
<feature type="compositionally biased region" description="Polar residues" evidence="2">
    <location>
        <begin position="2029"/>
        <end position="2040"/>
    </location>
</feature>
<gene>
    <name evidence="4" type="ORF">VNI00_018738</name>
</gene>
<feature type="domain" description="Ubiquitin-like" evidence="3">
    <location>
        <begin position="355"/>
        <end position="416"/>
    </location>
</feature>
<evidence type="ECO:0000259" key="3">
    <source>
        <dbReference type="PROSITE" id="PS50053"/>
    </source>
</evidence>
<evidence type="ECO:0000313" key="4">
    <source>
        <dbReference type="EMBL" id="KAK7017050.1"/>
    </source>
</evidence>
<sequence>MPHFKDLDVDSSSEYEYEEQSQLPEEFAEAKLHQLHAEVSSLLETNKRAHSQLEEVANETEKRPRTCTMKANDQTRQSQFVVRLLFLDIPCRMLHALEDDDLGTQDWFNSFNFSERGINIKEIDQIDDLEHTSKENCPSQPLKKLDVQILTKEESCTCGVVNGAFLALEKTLEATKIRMRRMDITLQGVLRLVEEKDLELARLREERDAGHKGVEHELRTAREAVHKHESELKGLQTMFNDLNTQMQARSGVDFYLSELLQGGKMREAQRSLEKLYYETHCPISALFAWIGETTLASMRPARTPLERLIQQKRQHFWATKARYHRRYWTQRANEQIKRRLHRVLAFGLCFYTNTTVLDIKHELQRRHLVPSTTERTTYHVIYTPARYSPLDDQQNLWELGVGDLSTLQVRGMLIGGLCPTDPSTHGKPSLDTRFTRSTGKFPSKRPADWRPLVEANSSGEPQFTCNICNDGVPVPIRFISRHEKRSKHVQKLARKKDEDLSSVHESSSQLGTRKMVRTVLHDVLGAMQGLSASAPHSYGPSTSSPNLSVNEDALQQYFDSIHLNLSIEVGNTLTDFLNGDLAMEDEQLQDTDMDTTSFDVVQKTDDMPLIHLMRRRYKKAVSEVGSEWFPWRDRETCVLDILRHIPRCAFSRQQNVAIHWAMLALGVKDLPSDRQMDDVDAALQDMCGIRTIKYSGKLGHVYYVNDMAAMIAQEMADPTVRPNLHFLPENCGKRLSEAFQARRWLKELDPDLLTPMIRVKGQDFYTLEPTVLQDGTVCMPTRWFVRQNVKGESDVWAEAWGMKYMNDDEVGEGWIVRSTHRFEIRSTDLLLSFPVFAESHQQHGIPDPRRIIGVEREPGTWGQWDLTNPLEGNRWRARSMGKRVVAFPIWLYCDDTSGNMGKKWNKHNSFLFTPAGLKRKFVHKESNIHFLCTSNSAPPLEMLDGIVDQLQRCQQEGIWAWDTTLKELVLVIPSVLAILGDNPMQSEFACHIGFTGRLFCRACWVSGNPSDEDEDQDPVVGDNCSDASIHSIGSAASGNSDGGKKGRKGPLESMADMKKRIRDFMKTHRARSREETLGYLRSQFSDGSRIGGKTAYLNRRTESGIKDKFLDDVVMMVQRIATKKGVNRTDKQHGITHLLNFNPHEDTPVEILHTILLGFVKYFWRDAIARIGKKKHHILEARLRAFNMNGLSTGIPQLKAEAMVRWSGSLTGGDFRLIAQAGPFVLHGLMNSDQLKAWNALSRLVSLTWQPVIEDIDEYLDELQLVIDHFLDCACTLTPRWFNKPKFHVVLHLPEHIRRFGPAMIFATEGFESFNAIIRAASIHSNRRAPSKDIAIRMAKGNRIRHLVHGGYFPADGTRQVHAQDLDRLSQERQWISASNAVRTVLNIEDFGRKMFGVEDAELEPIYAELDYEEGMCLNFQDSVSFEKTAYCRANPFNNMVARDAECRRFESVGLHNGDKCSVGDWIVWNRHPGVGNTIPSIGRVKEVIQLAGHGTASFVTVHRALTGELHSTYHMRQLELIDEYHLVLVKDIGCIVNIQHNCIDSNCLIEEEGETVYLEREKSVIKRSIVKHRNLKAVILNTVQMRNSHVLKPFRPPIHLNAREQVIHSAVQREIDERKKRTAQETNTTPQVVPRPSAVPISSAQTPNPGTILRPHSDNSNPNDIQDPVSPQKPRMPRLKDTSSLRHLQVQLASAKLPSQELDQSRKGSAGLRHLKIFLLLDLVISALDHSLCPLGEMDHRTEDIPPEDHVEEIAPDAILALVTQNPLLYGQNLANQLELSDEDRSQILLLSSVSAGLPPALIVHSLYSTAIQLKILEKIDAIDKSVSGVSTSVNQVRESQEKEPVLTSNQMNDIKDACKVIIVQPTRQQYQNNVVQDDVYKLLKANHARNSFTAYFKSGEAAAFKRIIMSKIKLHTSNAKQDFRRYVSNSTLLEGKRSGVTEATSYILKQMTGSAHDMKAIHVLRTLIVRDFARKNPEYWKSGESKNVKHVVSDSNRSTGQPTRGKRRRGEESPALGDDESAPLSPPNNADTEDSQNTSTVANNAWVALKKHLDTLKSDYGTLDSQNPKWRAYIESLITTELQMYPHDPISLLVDQYKPKTTTSFARQGSRSSTPAPQTPAQRPSSAMSIHFGSAPLRNSSSPAPQMMDTRGFANLVNTGLSPSPGPPRGPSTGLSQYAYSNGNQGLPASSIRGTIPSLSEQNINNANSWSSQLSQNAPQNERQLNTSAGSNGRSGTLMSAPQNARGFLMPMSTQRGMESHSQSNGSATHEEGPDDRQSQGPGDQDYVDYHDDYSGSIGQFSFGSNSQPSSHSG</sequence>
<feature type="region of interest" description="Disordered" evidence="2">
    <location>
        <begin position="1617"/>
        <end position="1682"/>
    </location>
</feature>
<name>A0AAW0AWB5_9AGAR</name>
<evidence type="ECO:0000256" key="1">
    <source>
        <dbReference type="SAM" id="Coils"/>
    </source>
</evidence>
<comment type="caution">
    <text evidence="4">The sequence shown here is derived from an EMBL/GenBank/DDBJ whole genome shotgun (WGS) entry which is preliminary data.</text>
</comment>
<feature type="compositionally biased region" description="Polar residues" evidence="2">
    <location>
        <begin position="1995"/>
        <end position="2004"/>
    </location>
</feature>
<evidence type="ECO:0000256" key="2">
    <source>
        <dbReference type="SAM" id="MobiDB-lite"/>
    </source>
</evidence>
<keyword evidence="1" id="KW-0175">Coiled coil</keyword>
<protein>
    <recommendedName>
        <fullName evidence="3">Ubiquitin-like domain-containing protein</fullName>
    </recommendedName>
</protein>
<feature type="region of interest" description="Disordered" evidence="2">
    <location>
        <begin position="2257"/>
        <end position="2316"/>
    </location>
</feature>
<dbReference type="EMBL" id="JAYKXP010000265">
    <property type="protein sequence ID" value="KAK7017050.1"/>
    <property type="molecule type" value="Genomic_DNA"/>
</dbReference>
<feature type="compositionally biased region" description="Polar residues" evidence="2">
    <location>
        <begin position="2257"/>
        <end position="2270"/>
    </location>
</feature>
<feature type="coiled-coil region" evidence="1">
    <location>
        <begin position="186"/>
        <end position="245"/>
    </location>
</feature>
<feature type="region of interest" description="Disordered" evidence="2">
    <location>
        <begin position="1031"/>
        <end position="1053"/>
    </location>
</feature>
<feature type="region of interest" description="Disordered" evidence="2">
    <location>
        <begin position="2213"/>
        <end position="2243"/>
    </location>
</feature>
<feature type="region of interest" description="Disordered" evidence="2">
    <location>
        <begin position="424"/>
        <end position="447"/>
    </location>
</feature>
<feature type="compositionally biased region" description="Acidic residues" evidence="2">
    <location>
        <begin position="9"/>
        <end position="19"/>
    </location>
</feature>
<feature type="compositionally biased region" description="Polar residues" evidence="2">
    <location>
        <begin position="2104"/>
        <end position="2130"/>
    </location>
</feature>
<reference evidence="4 5" key="1">
    <citation type="submission" date="2024-01" db="EMBL/GenBank/DDBJ databases">
        <title>A draft genome for a cacao thread blight-causing isolate of Paramarasmius palmivorus.</title>
        <authorList>
            <person name="Baruah I.K."/>
            <person name="Bukari Y."/>
            <person name="Amoako-Attah I."/>
            <person name="Meinhardt L.W."/>
            <person name="Bailey B.A."/>
            <person name="Cohen S.P."/>
        </authorList>
    </citation>
    <scope>NUCLEOTIDE SEQUENCE [LARGE SCALE GENOMIC DNA]</scope>
    <source>
        <strain evidence="4 5">GH-12</strain>
    </source>
</reference>
<organism evidence="4 5">
    <name type="scientific">Paramarasmius palmivorus</name>
    <dbReference type="NCBI Taxonomy" id="297713"/>
    <lineage>
        <taxon>Eukaryota</taxon>
        <taxon>Fungi</taxon>
        <taxon>Dikarya</taxon>
        <taxon>Basidiomycota</taxon>
        <taxon>Agaricomycotina</taxon>
        <taxon>Agaricomycetes</taxon>
        <taxon>Agaricomycetidae</taxon>
        <taxon>Agaricales</taxon>
        <taxon>Marasmiineae</taxon>
        <taxon>Marasmiaceae</taxon>
        <taxon>Paramarasmius</taxon>
    </lineage>
</organism>
<dbReference type="PANTHER" id="PTHR31912">
    <property type="entry name" value="IP13529P"/>
    <property type="match status" value="1"/>
</dbReference>
<feature type="region of interest" description="Disordered" evidence="2">
    <location>
        <begin position="1986"/>
        <end position="2040"/>
    </location>
</feature>
<dbReference type="PANTHER" id="PTHR31912:SF34">
    <property type="entry name" value="NOTOCHORD-RELATED PROTEIN"/>
    <property type="match status" value="1"/>
</dbReference>
<feature type="compositionally biased region" description="Basic and acidic residues" evidence="2">
    <location>
        <begin position="2271"/>
        <end position="2280"/>
    </location>
</feature>
<dbReference type="PROSITE" id="PS50053">
    <property type="entry name" value="UBIQUITIN_2"/>
    <property type="match status" value="1"/>
</dbReference>